<dbReference type="EMBL" id="CAJVQB010049861">
    <property type="protein sequence ID" value="CAG8834664.1"/>
    <property type="molecule type" value="Genomic_DNA"/>
</dbReference>
<reference evidence="1 2" key="1">
    <citation type="submission" date="2021-06" db="EMBL/GenBank/DDBJ databases">
        <authorList>
            <person name="Kallberg Y."/>
            <person name="Tangrot J."/>
            <person name="Rosling A."/>
        </authorList>
    </citation>
    <scope>NUCLEOTIDE SEQUENCE [LARGE SCALE GENOMIC DNA]</scope>
    <source>
        <strain evidence="1 2">120-4 pot B 10/14</strain>
    </source>
</reference>
<evidence type="ECO:0000313" key="1">
    <source>
        <dbReference type="EMBL" id="CAG8834664.1"/>
    </source>
</evidence>
<feature type="non-terminal residue" evidence="1">
    <location>
        <position position="1"/>
    </location>
</feature>
<name>A0ABN7WLA8_GIGMA</name>
<keyword evidence="2" id="KW-1185">Reference proteome</keyword>
<protein>
    <submittedName>
        <fullName evidence="1">19491_t:CDS:1</fullName>
    </submittedName>
</protein>
<dbReference type="Proteomes" id="UP000789901">
    <property type="component" value="Unassembled WGS sequence"/>
</dbReference>
<feature type="non-terminal residue" evidence="1">
    <location>
        <position position="214"/>
    </location>
</feature>
<organism evidence="1 2">
    <name type="scientific">Gigaspora margarita</name>
    <dbReference type="NCBI Taxonomy" id="4874"/>
    <lineage>
        <taxon>Eukaryota</taxon>
        <taxon>Fungi</taxon>
        <taxon>Fungi incertae sedis</taxon>
        <taxon>Mucoromycota</taxon>
        <taxon>Glomeromycotina</taxon>
        <taxon>Glomeromycetes</taxon>
        <taxon>Diversisporales</taxon>
        <taxon>Gigasporaceae</taxon>
        <taxon>Gigaspora</taxon>
    </lineage>
</organism>
<evidence type="ECO:0000313" key="2">
    <source>
        <dbReference type="Proteomes" id="UP000789901"/>
    </source>
</evidence>
<gene>
    <name evidence="1" type="ORF">GMARGA_LOCUS32176</name>
</gene>
<comment type="caution">
    <text evidence="1">The sequence shown here is derived from an EMBL/GenBank/DDBJ whole genome shotgun (WGS) entry which is preliminary data.</text>
</comment>
<sequence length="214" mass="24447">KSDLDDDDEDAERLNCGKKIKRVPSVPSLTLYDKGIAENVLEIRKAHHCSMHNWPCFNRENHRDLHFEITFRMLSIWASDMNKGLATIEAPPMHLLFSHANILSKKLSKVTSLLSSSPSPTVQLLPPQTSLSHLQTQVPLVLPPSQMQAPLILPSQAHNWMFGSQMLQPHHPLFSTHIIHIKIYLFKLRLVNLIHTSPRFTYNGRVFERSRPSA</sequence>
<proteinExistence type="predicted"/>
<accession>A0ABN7WLA8</accession>